<dbReference type="PANTHER" id="PTHR32322">
    <property type="entry name" value="INNER MEMBRANE TRANSPORTER"/>
    <property type="match status" value="1"/>
</dbReference>
<keyword evidence="4 6" id="KW-1133">Transmembrane helix</keyword>
<feature type="transmembrane region" description="Helical" evidence="6">
    <location>
        <begin position="128"/>
        <end position="144"/>
    </location>
</feature>
<comment type="subcellular location">
    <subcellularLocation>
        <location evidence="1">Membrane</location>
        <topology evidence="1">Multi-pass membrane protein</topology>
    </subcellularLocation>
</comment>
<comment type="caution">
    <text evidence="8">The sequence shown here is derived from an EMBL/GenBank/DDBJ whole genome shotgun (WGS) entry which is preliminary data.</text>
</comment>
<keyword evidence="5 6" id="KW-0472">Membrane</keyword>
<feature type="transmembrane region" description="Helical" evidence="6">
    <location>
        <begin position="156"/>
        <end position="177"/>
    </location>
</feature>
<evidence type="ECO:0000256" key="5">
    <source>
        <dbReference type="ARBA" id="ARBA00023136"/>
    </source>
</evidence>
<keyword evidence="9" id="KW-1185">Reference proteome</keyword>
<dbReference type="EMBL" id="JBHMEA010000049">
    <property type="protein sequence ID" value="MFB9233330.1"/>
    <property type="molecule type" value="Genomic_DNA"/>
</dbReference>
<dbReference type="InterPro" id="IPR050638">
    <property type="entry name" value="AA-Vitamin_Transporters"/>
</dbReference>
<dbReference type="SUPFAM" id="SSF103481">
    <property type="entry name" value="Multidrug resistance efflux transporter EmrE"/>
    <property type="match status" value="2"/>
</dbReference>
<feature type="transmembrane region" description="Helical" evidence="6">
    <location>
        <begin position="7"/>
        <end position="29"/>
    </location>
</feature>
<feature type="domain" description="EamA" evidence="7">
    <location>
        <begin position="10"/>
        <end position="143"/>
    </location>
</feature>
<feature type="transmembrane region" description="Helical" evidence="6">
    <location>
        <begin position="35"/>
        <end position="57"/>
    </location>
</feature>
<sequence>MDRKDKIDAFGVIALTGFALLSGFNQVIIKLVNGGLQPVFFAGVRSLGALFCVWLWMRFRGKSFDFSRRIFVAGLFVGLIFTAEFFCLFLALDYSSVSRTTILYYSMPIWLSLAAHFFLPGDRMNRKKALGVALAFTGVAIAILDRGDQGGQASLIGDVFAVLAAIGWAGIALCVRVTPISETSPEMQLFYQVAVSGIILTLLAPFFGPLVRDLMPIHLVGLLFQTVVVVTIGFVSWFWLMTIYPASGVASFSFLSPIFGVFFGWAILDEEIGLATIGAILLVAIGIFLINRPRRVRGV</sequence>
<gene>
    <name evidence="8" type="ORF">ACFFUT_16180</name>
</gene>
<evidence type="ECO:0000256" key="3">
    <source>
        <dbReference type="ARBA" id="ARBA00022692"/>
    </source>
</evidence>
<feature type="transmembrane region" description="Helical" evidence="6">
    <location>
        <begin position="247"/>
        <end position="266"/>
    </location>
</feature>
<keyword evidence="3 6" id="KW-0812">Transmembrane</keyword>
<proteinExistence type="inferred from homology"/>
<evidence type="ECO:0000256" key="4">
    <source>
        <dbReference type="ARBA" id="ARBA00022989"/>
    </source>
</evidence>
<comment type="similarity">
    <text evidence="2">Belongs to the EamA transporter family.</text>
</comment>
<feature type="transmembrane region" description="Helical" evidence="6">
    <location>
        <begin position="103"/>
        <end position="121"/>
    </location>
</feature>
<dbReference type="Pfam" id="PF00892">
    <property type="entry name" value="EamA"/>
    <property type="match status" value="2"/>
</dbReference>
<dbReference type="InterPro" id="IPR000620">
    <property type="entry name" value="EamA_dom"/>
</dbReference>
<reference evidence="8 9" key="1">
    <citation type="submission" date="2024-09" db="EMBL/GenBank/DDBJ databases">
        <authorList>
            <person name="Sun Q."/>
            <person name="Mori K."/>
        </authorList>
    </citation>
    <scope>NUCLEOTIDE SEQUENCE [LARGE SCALE GENOMIC DNA]</scope>
    <source>
        <strain evidence="8 9">CECT 8726</strain>
    </source>
</reference>
<evidence type="ECO:0000256" key="1">
    <source>
        <dbReference type="ARBA" id="ARBA00004141"/>
    </source>
</evidence>
<evidence type="ECO:0000259" key="7">
    <source>
        <dbReference type="Pfam" id="PF00892"/>
    </source>
</evidence>
<feature type="transmembrane region" description="Helical" evidence="6">
    <location>
        <begin position="217"/>
        <end position="240"/>
    </location>
</feature>
<protein>
    <submittedName>
        <fullName evidence="8">DMT family transporter</fullName>
    </submittedName>
</protein>
<accession>A0ABV5JJL8</accession>
<dbReference type="InterPro" id="IPR037185">
    <property type="entry name" value="EmrE-like"/>
</dbReference>
<dbReference type="PANTHER" id="PTHR32322:SF2">
    <property type="entry name" value="EAMA DOMAIN-CONTAINING PROTEIN"/>
    <property type="match status" value="1"/>
</dbReference>
<name>A0ABV5JJL8_9RHOB</name>
<evidence type="ECO:0000256" key="6">
    <source>
        <dbReference type="SAM" id="Phobius"/>
    </source>
</evidence>
<evidence type="ECO:0000256" key="2">
    <source>
        <dbReference type="ARBA" id="ARBA00007362"/>
    </source>
</evidence>
<organism evidence="8 9">
    <name type="scientific">Pseudohalocynthiibacter aestuariivivens</name>
    <dbReference type="NCBI Taxonomy" id="1591409"/>
    <lineage>
        <taxon>Bacteria</taxon>
        <taxon>Pseudomonadati</taxon>
        <taxon>Pseudomonadota</taxon>
        <taxon>Alphaproteobacteria</taxon>
        <taxon>Rhodobacterales</taxon>
        <taxon>Paracoccaceae</taxon>
        <taxon>Pseudohalocynthiibacter</taxon>
    </lineage>
</organism>
<feature type="domain" description="EamA" evidence="7">
    <location>
        <begin position="156"/>
        <end position="291"/>
    </location>
</feature>
<dbReference type="RefSeq" id="WP_213888254.1">
    <property type="nucleotide sequence ID" value="NZ_JAGFNU010000003.1"/>
</dbReference>
<dbReference type="Proteomes" id="UP001589683">
    <property type="component" value="Unassembled WGS sequence"/>
</dbReference>
<feature type="transmembrane region" description="Helical" evidence="6">
    <location>
        <begin position="69"/>
        <end position="91"/>
    </location>
</feature>
<feature type="transmembrane region" description="Helical" evidence="6">
    <location>
        <begin position="189"/>
        <end position="211"/>
    </location>
</feature>
<evidence type="ECO:0000313" key="9">
    <source>
        <dbReference type="Proteomes" id="UP001589683"/>
    </source>
</evidence>
<evidence type="ECO:0000313" key="8">
    <source>
        <dbReference type="EMBL" id="MFB9233330.1"/>
    </source>
</evidence>
<feature type="transmembrane region" description="Helical" evidence="6">
    <location>
        <begin position="272"/>
        <end position="290"/>
    </location>
</feature>